<feature type="domain" description="Response regulatory" evidence="4">
    <location>
        <begin position="9"/>
        <end position="122"/>
    </location>
</feature>
<dbReference type="CDD" id="cd00383">
    <property type="entry name" value="trans_reg_C"/>
    <property type="match status" value="1"/>
</dbReference>
<dbReference type="GO" id="GO:0000976">
    <property type="term" value="F:transcription cis-regulatory region binding"/>
    <property type="evidence" value="ECO:0007669"/>
    <property type="project" value="TreeGrafter"/>
</dbReference>
<name>A0A0J1CKA4_9BURK</name>
<dbReference type="InterPro" id="IPR001867">
    <property type="entry name" value="OmpR/PhoB-type_DNA-bd"/>
</dbReference>
<dbReference type="InterPro" id="IPR036388">
    <property type="entry name" value="WH-like_DNA-bd_sf"/>
</dbReference>
<dbReference type="PROSITE" id="PS51755">
    <property type="entry name" value="OMPR_PHOB"/>
    <property type="match status" value="1"/>
</dbReference>
<dbReference type="Proteomes" id="UP000035963">
    <property type="component" value="Unassembled WGS sequence"/>
</dbReference>
<dbReference type="PATRIC" id="fig|908627.4.peg.8354"/>
<dbReference type="InterPro" id="IPR039420">
    <property type="entry name" value="WalR-like"/>
</dbReference>
<feature type="domain" description="OmpR/PhoB-type" evidence="5">
    <location>
        <begin position="131"/>
        <end position="230"/>
    </location>
</feature>
<evidence type="ECO:0000256" key="2">
    <source>
        <dbReference type="PROSITE-ProRule" id="PRU00169"/>
    </source>
</evidence>
<evidence type="ECO:0000259" key="5">
    <source>
        <dbReference type="PROSITE" id="PS51755"/>
    </source>
</evidence>
<dbReference type="Gene3D" id="3.40.50.2300">
    <property type="match status" value="1"/>
</dbReference>
<dbReference type="GO" id="GO:0006355">
    <property type="term" value="P:regulation of DNA-templated transcription"/>
    <property type="evidence" value="ECO:0007669"/>
    <property type="project" value="InterPro"/>
</dbReference>
<dbReference type="SMART" id="SM00862">
    <property type="entry name" value="Trans_reg_C"/>
    <property type="match status" value="1"/>
</dbReference>
<sequence>MSTERRGVRILIVEDEPKLAAVMADYLHVEGFETTSISDGAEVIPFIRTTPPSLMLLDLMLPGRNGVDICRELRQFSTLPVIILTARVDEADRLRGLEIGADDYVCKPFSPREVVARVKAILRRAAPPAVAAAPVATGLEVDQQFHSARLDGEELKLTPVELRMLALLMKSPGRIFPRDYLLNQLYDDHRVVTDRTIDSHIKNLRRKLQVVRPDSEPIVSVYGVGYRLEL</sequence>
<evidence type="ECO:0000313" key="7">
    <source>
        <dbReference type="Proteomes" id="UP000035963"/>
    </source>
</evidence>
<keyword evidence="7" id="KW-1185">Reference proteome</keyword>
<dbReference type="SUPFAM" id="SSF46894">
    <property type="entry name" value="C-terminal effector domain of the bipartite response regulators"/>
    <property type="match status" value="1"/>
</dbReference>
<dbReference type="Pfam" id="PF00072">
    <property type="entry name" value="Response_reg"/>
    <property type="match status" value="1"/>
</dbReference>
<feature type="modified residue" description="4-aspartylphosphate" evidence="2">
    <location>
        <position position="58"/>
    </location>
</feature>
<dbReference type="PROSITE" id="PS50110">
    <property type="entry name" value="RESPONSE_REGULATORY"/>
    <property type="match status" value="1"/>
</dbReference>
<dbReference type="InterPro" id="IPR016032">
    <property type="entry name" value="Sig_transdc_resp-reg_C-effctor"/>
</dbReference>
<dbReference type="PANTHER" id="PTHR48111">
    <property type="entry name" value="REGULATOR OF RPOS"/>
    <property type="match status" value="1"/>
</dbReference>
<evidence type="ECO:0000256" key="1">
    <source>
        <dbReference type="ARBA" id="ARBA00023125"/>
    </source>
</evidence>
<evidence type="ECO:0000259" key="4">
    <source>
        <dbReference type="PROSITE" id="PS50110"/>
    </source>
</evidence>
<dbReference type="EMBL" id="AEJF01000229">
    <property type="protein sequence ID" value="KLU21145.1"/>
    <property type="molecule type" value="Genomic_DNA"/>
</dbReference>
<dbReference type="GO" id="GO:0000156">
    <property type="term" value="F:phosphorelay response regulator activity"/>
    <property type="evidence" value="ECO:0007669"/>
    <property type="project" value="TreeGrafter"/>
</dbReference>
<accession>A0A0J1CKA4</accession>
<dbReference type="SUPFAM" id="SSF52172">
    <property type="entry name" value="CheY-like"/>
    <property type="match status" value="1"/>
</dbReference>
<dbReference type="Gene3D" id="1.10.10.10">
    <property type="entry name" value="Winged helix-like DNA-binding domain superfamily/Winged helix DNA-binding domain"/>
    <property type="match status" value="1"/>
</dbReference>
<keyword evidence="1 3" id="KW-0238">DNA-binding</keyword>
<dbReference type="Gene3D" id="6.10.250.690">
    <property type="match status" value="1"/>
</dbReference>
<protein>
    <submittedName>
        <fullName evidence="6">Transcriptional regulator</fullName>
    </submittedName>
</protein>
<dbReference type="AlphaFoldDB" id="A0A0J1CKA4"/>
<dbReference type="Pfam" id="PF00486">
    <property type="entry name" value="Trans_reg_C"/>
    <property type="match status" value="1"/>
</dbReference>
<dbReference type="GO" id="GO:0032993">
    <property type="term" value="C:protein-DNA complex"/>
    <property type="evidence" value="ECO:0007669"/>
    <property type="project" value="TreeGrafter"/>
</dbReference>
<dbReference type="PANTHER" id="PTHR48111:SF59">
    <property type="entry name" value="TRANSCRIPTIONAL REGULATORY PROTEIN BAER"/>
    <property type="match status" value="1"/>
</dbReference>
<dbReference type="RefSeq" id="WP_047897238.1">
    <property type="nucleotide sequence ID" value="NZ_AEJF01000229.1"/>
</dbReference>
<gene>
    <name evidence="6" type="ORF">EOS_37260</name>
</gene>
<evidence type="ECO:0000256" key="3">
    <source>
        <dbReference type="PROSITE-ProRule" id="PRU01091"/>
    </source>
</evidence>
<feature type="DNA-binding region" description="OmpR/PhoB-type" evidence="3">
    <location>
        <begin position="131"/>
        <end position="230"/>
    </location>
</feature>
<comment type="caution">
    <text evidence="6">The sequence shown here is derived from an EMBL/GenBank/DDBJ whole genome shotgun (WGS) entry which is preliminary data.</text>
</comment>
<dbReference type="InterPro" id="IPR001789">
    <property type="entry name" value="Sig_transdc_resp-reg_receiver"/>
</dbReference>
<dbReference type="GO" id="GO:0005829">
    <property type="term" value="C:cytosol"/>
    <property type="evidence" value="ECO:0007669"/>
    <property type="project" value="TreeGrafter"/>
</dbReference>
<organism evidence="6 7">
    <name type="scientific">Caballeronia mineralivorans PML1(12)</name>
    <dbReference type="NCBI Taxonomy" id="908627"/>
    <lineage>
        <taxon>Bacteria</taxon>
        <taxon>Pseudomonadati</taxon>
        <taxon>Pseudomonadota</taxon>
        <taxon>Betaproteobacteria</taxon>
        <taxon>Burkholderiales</taxon>
        <taxon>Burkholderiaceae</taxon>
        <taxon>Caballeronia</taxon>
    </lineage>
</organism>
<reference evidence="6 7" key="1">
    <citation type="journal article" date="2015" name="Genome Announc.">
        <title>Draft Genome Sequence of Burkholderia sp. Strain PML1(12), an Ectomycorrhizosphere-Inhabiting Bacterium with Effective Mineral-Weathering Ability.</title>
        <authorList>
            <person name="Uroz S."/>
            <person name="Oger P."/>
        </authorList>
    </citation>
    <scope>NUCLEOTIDE SEQUENCE [LARGE SCALE GENOMIC DNA]</scope>
    <source>
        <strain evidence="7">PML1(12)</strain>
    </source>
</reference>
<dbReference type="SMART" id="SM00448">
    <property type="entry name" value="REC"/>
    <property type="match status" value="1"/>
</dbReference>
<proteinExistence type="predicted"/>
<evidence type="ECO:0000313" key="6">
    <source>
        <dbReference type="EMBL" id="KLU21145.1"/>
    </source>
</evidence>
<dbReference type="OrthoDB" id="9802426at2"/>
<dbReference type="InterPro" id="IPR011006">
    <property type="entry name" value="CheY-like_superfamily"/>
</dbReference>
<keyword evidence="2" id="KW-0597">Phosphoprotein</keyword>